<dbReference type="RefSeq" id="WP_377770803.1">
    <property type="nucleotide sequence ID" value="NZ_JBHUHO010000020.1"/>
</dbReference>
<dbReference type="NCBIfam" id="NF006689">
    <property type="entry name" value="PRK09237.1"/>
    <property type="match status" value="1"/>
</dbReference>
<dbReference type="PIRSF" id="PIRSF039004">
    <property type="entry name" value="ADE_EF_0837"/>
    <property type="match status" value="1"/>
</dbReference>
<dbReference type="SUPFAM" id="SSF51556">
    <property type="entry name" value="Metallo-dependent hydrolases"/>
    <property type="match status" value="1"/>
</dbReference>
<dbReference type="Pfam" id="PF22647">
    <property type="entry name" value="EF_0837-like_N"/>
    <property type="match status" value="1"/>
</dbReference>
<dbReference type="InterPro" id="IPR020043">
    <property type="entry name" value="Deacetylase_Atu3266-like"/>
</dbReference>
<dbReference type="Gene3D" id="3.20.20.140">
    <property type="entry name" value="Metal-dependent hydrolases"/>
    <property type="match status" value="1"/>
</dbReference>
<keyword evidence="1" id="KW-0378">Hydrolase</keyword>
<dbReference type="PANTHER" id="PTHR42717">
    <property type="entry name" value="DIHYDROOROTASE-RELATED"/>
    <property type="match status" value="1"/>
</dbReference>
<keyword evidence="2" id="KW-1185">Reference proteome</keyword>
<dbReference type="Gene3D" id="2.30.40.10">
    <property type="entry name" value="Urease, subunit C, domain 1"/>
    <property type="match status" value="1"/>
</dbReference>
<dbReference type="InterPro" id="IPR032466">
    <property type="entry name" value="Metal_Hydrolase"/>
</dbReference>
<evidence type="ECO:0000313" key="1">
    <source>
        <dbReference type="EMBL" id="MFD2115543.1"/>
    </source>
</evidence>
<comment type="caution">
    <text evidence="1">The sequence shown here is derived from an EMBL/GenBank/DDBJ whole genome shotgun (WGS) entry which is preliminary data.</text>
</comment>
<dbReference type="SUPFAM" id="SSF51338">
    <property type="entry name" value="Composite domain of metallo-dependent hydrolases"/>
    <property type="match status" value="1"/>
</dbReference>
<accession>A0ABW4YJ85</accession>
<dbReference type="Proteomes" id="UP001597362">
    <property type="component" value="Unassembled WGS sequence"/>
</dbReference>
<organism evidence="1 2">
    <name type="scientific">Paenibacillus yanchengensis</name>
    <dbReference type="NCBI Taxonomy" id="2035833"/>
    <lineage>
        <taxon>Bacteria</taxon>
        <taxon>Bacillati</taxon>
        <taxon>Bacillota</taxon>
        <taxon>Bacilli</taxon>
        <taxon>Bacillales</taxon>
        <taxon>Paenibacillaceae</taxon>
        <taxon>Paenibacillus</taxon>
    </lineage>
</organism>
<proteinExistence type="predicted"/>
<sequence>MSDERIVLCNCRLVTDEQSLKAEQLHPFVDIFIERGMITHIERTGTRAYTGYVVHQLAGLYASSGWIDMHVHAFAKHQPYGDEIDQIGIAQGVTTVVDAGSCGADQIAELYDIGQTAQTRLLAFLNISRIGLQRVDELTNMAWMDEQLVAEACEQYGSFIVGLKARISKTVVGDSGIKPLEIARNLAVACNKRLMVHIGSGPPAITEVLPLLAEGDIITHFLHGKVNNLFAASGEPIAELLAAWQRGVMLDVGHGSASFSFATAEVAKQHGIHPNTISSDIYRVNRLEGPVFSLAHVMSKFLYLGYQLEEVIAAVTTRAAAWLHRPELGRMQVGEAANITLFAIEQGEVDFVDSGGEKRQANQLIVPKGVMINDKFFTC</sequence>
<dbReference type="InterPro" id="IPR047601">
    <property type="entry name" value="EF_0837-like"/>
</dbReference>
<name>A0ABW4YJ85_9BACL</name>
<dbReference type="EC" id="3.5.2.3" evidence="1"/>
<evidence type="ECO:0000313" key="2">
    <source>
        <dbReference type="Proteomes" id="UP001597362"/>
    </source>
</evidence>
<gene>
    <name evidence="1" type="ORF">ACFSJH_07340</name>
</gene>
<protein>
    <submittedName>
        <fullName evidence="1">Amidohydrolase/deacetylase family metallohydrolase</fullName>
        <ecNumber evidence="1">3.5.2.3</ecNumber>
    </submittedName>
</protein>
<dbReference type="InterPro" id="IPR011059">
    <property type="entry name" value="Metal-dep_hydrolase_composite"/>
</dbReference>
<reference evidence="2" key="1">
    <citation type="journal article" date="2019" name="Int. J. Syst. Evol. Microbiol.">
        <title>The Global Catalogue of Microorganisms (GCM) 10K type strain sequencing project: providing services to taxonomists for standard genome sequencing and annotation.</title>
        <authorList>
            <consortium name="The Broad Institute Genomics Platform"/>
            <consortium name="The Broad Institute Genome Sequencing Center for Infectious Disease"/>
            <person name="Wu L."/>
            <person name="Ma J."/>
        </authorList>
    </citation>
    <scope>NUCLEOTIDE SEQUENCE [LARGE SCALE GENOMIC DNA]</scope>
    <source>
        <strain evidence="2">GH52</strain>
    </source>
</reference>
<dbReference type="EMBL" id="JBHUHO010000020">
    <property type="protein sequence ID" value="MFD2115543.1"/>
    <property type="molecule type" value="Genomic_DNA"/>
</dbReference>
<dbReference type="PANTHER" id="PTHR42717:SF1">
    <property type="entry name" value="IMIDAZOLONEPROPIONASE AND RELATED AMIDOHYDROLASES"/>
    <property type="match status" value="1"/>
</dbReference>
<dbReference type="NCBIfam" id="TIGR03583">
    <property type="entry name" value="EF_0837"/>
    <property type="match status" value="1"/>
</dbReference>
<dbReference type="GO" id="GO:0004151">
    <property type="term" value="F:dihydroorotase activity"/>
    <property type="evidence" value="ECO:0007669"/>
    <property type="project" value="UniProtKB-EC"/>
</dbReference>